<sequence length="162" mass="19024">MNNVNSLFKNRKLIIFMLLLLIFMVGIITSLQYRHRLLIDCDSDFVFRAPQNQYEMKGTMKLKMDRDRQGHIRIDGVVTSPDGKTWISRDAIFTYHKLNATSFRMDNLRIIKGERDTASDKHFAENFYSLAVKTRRVLTIHRIENGYLVGNYRAPIFMCITL</sequence>
<feature type="transmembrane region" description="Helical" evidence="1">
    <location>
        <begin position="12"/>
        <end position="33"/>
    </location>
</feature>
<evidence type="ECO:0000313" key="5">
    <source>
        <dbReference type="Proteomes" id="UP001229386"/>
    </source>
</evidence>
<dbReference type="Proteomes" id="UP001229386">
    <property type="component" value="Chromosome"/>
</dbReference>
<keyword evidence="1" id="KW-0472">Membrane</keyword>
<dbReference type="GeneID" id="93199492"/>
<evidence type="ECO:0008006" key="6">
    <source>
        <dbReference type="Google" id="ProtNLM"/>
    </source>
</evidence>
<name>A0AAX3Z8F2_9ENTR</name>
<evidence type="ECO:0000313" key="3">
    <source>
        <dbReference type="EMBL" id="WMB13220.1"/>
    </source>
</evidence>
<evidence type="ECO:0000313" key="2">
    <source>
        <dbReference type="EMBL" id="MBF1972285.1"/>
    </source>
</evidence>
<evidence type="ECO:0000313" key="4">
    <source>
        <dbReference type="Proteomes" id="UP000662438"/>
    </source>
</evidence>
<protein>
    <recommendedName>
        <fullName evidence="6">FidL-like membrane protein</fullName>
    </recommendedName>
</protein>
<keyword evidence="1" id="KW-0812">Transmembrane</keyword>
<gene>
    <name evidence="2" type="ORF">ISX34_20790</name>
    <name evidence="3" type="ORF">QPR60_10440</name>
</gene>
<dbReference type="Proteomes" id="UP000662438">
    <property type="component" value="Unassembled WGS sequence"/>
</dbReference>
<organism evidence="3 5">
    <name type="scientific">Enterobacter hormaechei</name>
    <dbReference type="NCBI Taxonomy" id="158836"/>
    <lineage>
        <taxon>Bacteria</taxon>
        <taxon>Pseudomonadati</taxon>
        <taxon>Pseudomonadota</taxon>
        <taxon>Gammaproteobacteria</taxon>
        <taxon>Enterobacterales</taxon>
        <taxon>Enterobacteriaceae</taxon>
        <taxon>Enterobacter</taxon>
        <taxon>Enterobacter cloacae complex</taxon>
    </lineage>
</organism>
<reference evidence="2 4" key="1">
    <citation type="submission" date="2020-10" db="EMBL/GenBank/DDBJ databases">
        <title>Genomic surveiliance of eskapee pathogens from blood stream infections in KZN.</title>
        <authorList>
            <person name="Hetsa B.A."/>
            <person name="Amoako D.G."/>
            <person name="Akebe A.L.K."/>
            <person name="Essack S."/>
        </authorList>
    </citation>
    <scope>NUCLEOTIDE SEQUENCE [LARGE SCALE GENOMIC DNA]</scope>
    <source>
        <strain evidence="2 4">E6</strain>
    </source>
</reference>
<dbReference type="EMBL" id="CP126746">
    <property type="protein sequence ID" value="WMB13220.1"/>
    <property type="molecule type" value="Genomic_DNA"/>
</dbReference>
<dbReference type="AlphaFoldDB" id="A0AAX3Z8F2"/>
<proteinExistence type="predicted"/>
<reference evidence="3" key="2">
    <citation type="journal article" date="2023" name="J. Antimicrob. Chemother.">
        <title>Emergence of OXA-48-producing Enterobacter hormaechei in a Swiss companion animal clinic and their genetic relationship to clinical human isolates.</title>
        <authorList>
            <person name="Dona V."/>
            <person name="Nordmann P."/>
            <person name="Kittl S."/>
            <person name="Schuller S."/>
            <person name="Bouvier M."/>
            <person name="Poirel L."/>
            <person name="Endimiani A."/>
            <person name="Perreten V."/>
        </authorList>
    </citation>
    <scope>NUCLEOTIDE SEQUENCE</scope>
    <source>
        <strain evidence="3">Ehh_25</strain>
    </source>
</reference>
<dbReference type="EMBL" id="JADIXG010000035">
    <property type="protein sequence ID" value="MBF1972285.1"/>
    <property type="molecule type" value="Genomic_DNA"/>
</dbReference>
<accession>A0AAX3Z8F2</accession>
<evidence type="ECO:0000256" key="1">
    <source>
        <dbReference type="SAM" id="Phobius"/>
    </source>
</evidence>
<dbReference type="RefSeq" id="WP_006808841.1">
    <property type="nucleotide sequence ID" value="NZ_CAIZUP010000005.1"/>
</dbReference>
<keyword evidence="1" id="KW-1133">Transmembrane helix</keyword>